<organism evidence="1">
    <name type="scientific">Utricularia reniformis</name>
    <dbReference type="NCBI Taxonomy" id="192314"/>
    <lineage>
        <taxon>Eukaryota</taxon>
        <taxon>Viridiplantae</taxon>
        <taxon>Streptophyta</taxon>
        <taxon>Embryophyta</taxon>
        <taxon>Tracheophyta</taxon>
        <taxon>Spermatophyta</taxon>
        <taxon>Magnoliopsida</taxon>
        <taxon>eudicotyledons</taxon>
        <taxon>Gunneridae</taxon>
        <taxon>Pentapetalae</taxon>
        <taxon>asterids</taxon>
        <taxon>lamiids</taxon>
        <taxon>Lamiales</taxon>
        <taxon>Lentibulariaceae</taxon>
        <taxon>Utricularia</taxon>
    </lineage>
</organism>
<sequence length="32" mass="3689">MTLVLTISIGLSYRQFLRSEIRSGYKKEANTL</sequence>
<dbReference type="EMBL" id="KY774314">
    <property type="protein sequence ID" value="ART31097.1"/>
    <property type="molecule type" value="Genomic_DNA"/>
</dbReference>
<evidence type="ECO:0000313" key="2">
    <source>
        <dbReference type="EMBL" id="ART32014.1"/>
    </source>
</evidence>
<gene>
    <name evidence="1" type="ORF">AEK19_MT0865</name>
    <name evidence="2" type="ORF">AEK19_MT1844</name>
</gene>
<proteinExistence type="predicted"/>
<dbReference type="AlphaFoldDB" id="A0A1Y0B132"/>
<keyword evidence="1" id="KW-0496">Mitochondrion</keyword>
<name>A0A1Y0B132_9LAMI</name>
<dbReference type="EMBL" id="KY774314">
    <property type="protein sequence ID" value="ART32014.1"/>
    <property type="molecule type" value="Genomic_DNA"/>
</dbReference>
<geneLocation type="mitochondrion" evidence="1"/>
<accession>A0A1Y0B132</accession>
<reference evidence="1" key="1">
    <citation type="submission" date="2017-03" db="EMBL/GenBank/DDBJ databases">
        <title>The mitochondrial genome of the carnivorous plant Utricularia reniformis (Lentibulariaceae): structure, comparative analysis and evolutionary landmarks.</title>
        <authorList>
            <person name="Silva S.R."/>
            <person name="Alvarenga D.O."/>
            <person name="Michael T.P."/>
            <person name="Miranda V.F.O."/>
            <person name="Varani A.M."/>
        </authorList>
    </citation>
    <scope>NUCLEOTIDE SEQUENCE</scope>
</reference>
<evidence type="ECO:0000313" key="1">
    <source>
        <dbReference type="EMBL" id="ART31097.1"/>
    </source>
</evidence>
<protein>
    <submittedName>
        <fullName evidence="1">Uncharacterized protein</fullName>
    </submittedName>
</protein>